<feature type="region of interest" description="Disordered" evidence="1">
    <location>
        <begin position="143"/>
        <end position="166"/>
    </location>
</feature>
<evidence type="ECO:0000313" key="3">
    <source>
        <dbReference type="Proteomes" id="UP000481153"/>
    </source>
</evidence>
<organism evidence="2 3">
    <name type="scientific">Aphanomyces euteiches</name>
    <dbReference type="NCBI Taxonomy" id="100861"/>
    <lineage>
        <taxon>Eukaryota</taxon>
        <taxon>Sar</taxon>
        <taxon>Stramenopiles</taxon>
        <taxon>Oomycota</taxon>
        <taxon>Saprolegniomycetes</taxon>
        <taxon>Saprolegniales</taxon>
        <taxon>Verrucalvaceae</taxon>
        <taxon>Aphanomyces</taxon>
    </lineage>
</organism>
<dbReference type="Proteomes" id="UP000481153">
    <property type="component" value="Unassembled WGS sequence"/>
</dbReference>
<dbReference type="AlphaFoldDB" id="A0A6G0WND4"/>
<name>A0A6G0WND4_9STRA</name>
<dbReference type="VEuPathDB" id="FungiDB:AeMF1_004679"/>
<reference evidence="2 3" key="1">
    <citation type="submission" date="2019-07" db="EMBL/GenBank/DDBJ databases">
        <title>Genomics analysis of Aphanomyces spp. identifies a new class of oomycete effector associated with host adaptation.</title>
        <authorList>
            <person name="Gaulin E."/>
        </authorList>
    </citation>
    <scope>NUCLEOTIDE SEQUENCE [LARGE SCALE GENOMIC DNA]</scope>
    <source>
        <strain evidence="2 3">ATCC 201684</strain>
    </source>
</reference>
<proteinExistence type="predicted"/>
<feature type="compositionally biased region" description="Basic and acidic residues" evidence="1">
    <location>
        <begin position="145"/>
        <end position="166"/>
    </location>
</feature>
<dbReference type="EMBL" id="VJMJ01000172">
    <property type="protein sequence ID" value="KAF0728861.1"/>
    <property type="molecule type" value="Genomic_DNA"/>
</dbReference>
<sequence length="166" mass="18750">MMACAAAPTSVHFQQHNESPLFKMDSPIMTIRDLLNPLDDTVPHVPSFRVQSRKRPLEIRLPMARLQFARTSSRSSLAVSQPSTPLSSDDSTASPKVEASSTTHLAPTQCRYRNGKCTNTRATKTNGQLHTLCAMHRQRNIANQHRVDARRRSEREAKKQESVRYI</sequence>
<protein>
    <submittedName>
        <fullName evidence="2">Uncharacterized protein</fullName>
    </submittedName>
</protein>
<evidence type="ECO:0000256" key="1">
    <source>
        <dbReference type="SAM" id="MobiDB-lite"/>
    </source>
</evidence>
<keyword evidence="3" id="KW-1185">Reference proteome</keyword>
<feature type="compositionally biased region" description="Polar residues" evidence="1">
    <location>
        <begin position="70"/>
        <end position="106"/>
    </location>
</feature>
<accession>A0A6G0WND4</accession>
<feature type="region of interest" description="Disordered" evidence="1">
    <location>
        <begin position="70"/>
        <end position="107"/>
    </location>
</feature>
<evidence type="ECO:0000313" key="2">
    <source>
        <dbReference type="EMBL" id="KAF0728861.1"/>
    </source>
</evidence>
<comment type="caution">
    <text evidence="2">The sequence shown here is derived from an EMBL/GenBank/DDBJ whole genome shotgun (WGS) entry which is preliminary data.</text>
</comment>
<gene>
    <name evidence="2" type="ORF">Ae201684_013430</name>
</gene>